<dbReference type="EMBL" id="VSSQ01071707">
    <property type="protein sequence ID" value="MPN23253.1"/>
    <property type="molecule type" value="Genomic_DNA"/>
</dbReference>
<evidence type="ECO:0000313" key="1">
    <source>
        <dbReference type="EMBL" id="MPN23253.1"/>
    </source>
</evidence>
<organism evidence="1">
    <name type="scientific">bioreactor metagenome</name>
    <dbReference type="NCBI Taxonomy" id="1076179"/>
    <lineage>
        <taxon>unclassified sequences</taxon>
        <taxon>metagenomes</taxon>
        <taxon>ecological metagenomes</taxon>
    </lineage>
</organism>
<proteinExistence type="predicted"/>
<comment type="caution">
    <text evidence="1">The sequence shown here is derived from an EMBL/GenBank/DDBJ whole genome shotgun (WGS) entry which is preliminary data.</text>
</comment>
<name>A0A645GHP8_9ZZZZ</name>
<protein>
    <submittedName>
        <fullName evidence="1">Uncharacterized protein</fullName>
    </submittedName>
</protein>
<accession>A0A645GHP8</accession>
<dbReference type="AlphaFoldDB" id="A0A645GHP8"/>
<reference evidence="1" key="1">
    <citation type="submission" date="2019-08" db="EMBL/GenBank/DDBJ databases">
        <authorList>
            <person name="Kucharzyk K."/>
            <person name="Murdoch R.W."/>
            <person name="Higgins S."/>
            <person name="Loffler F."/>
        </authorList>
    </citation>
    <scope>NUCLEOTIDE SEQUENCE</scope>
</reference>
<gene>
    <name evidence="1" type="ORF">SDC9_170641</name>
</gene>
<sequence>MQRIFVCECKISDGDHARSRIAIGRAVCAALVELGVVNARLLHQLAFGGVLERFVHFHKPARQRPHADVGMVAALDHEQRYGPLAVLLRRKHRHIDRHGRMTVFVLVIIGQKLLKRLALFIAFLHKASVLIHRHINKIHI</sequence>